<protein>
    <recommendedName>
        <fullName evidence="5">AIG1-type G domain-containing protein</fullName>
    </recommendedName>
</protein>
<organism evidence="6 7">
    <name type="scientific">Periophthalmus magnuspinnatus</name>
    <dbReference type="NCBI Taxonomy" id="409849"/>
    <lineage>
        <taxon>Eukaryota</taxon>
        <taxon>Metazoa</taxon>
        <taxon>Chordata</taxon>
        <taxon>Craniata</taxon>
        <taxon>Vertebrata</taxon>
        <taxon>Euteleostomi</taxon>
        <taxon>Actinopterygii</taxon>
        <taxon>Neopterygii</taxon>
        <taxon>Teleostei</taxon>
        <taxon>Neoteleostei</taxon>
        <taxon>Acanthomorphata</taxon>
        <taxon>Gobiaria</taxon>
        <taxon>Gobiiformes</taxon>
        <taxon>Gobioidei</taxon>
        <taxon>Gobiidae</taxon>
        <taxon>Oxudercinae</taxon>
        <taxon>Periophthalmus</taxon>
    </lineage>
</organism>
<evidence type="ECO:0000313" key="6">
    <source>
        <dbReference type="Ensembl" id="ENSPMGP00000009151.1"/>
    </source>
</evidence>
<evidence type="ECO:0000256" key="2">
    <source>
        <dbReference type="ARBA" id="ARBA00022741"/>
    </source>
</evidence>
<keyword evidence="2" id="KW-0547">Nucleotide-binding</keyword>
<reference evidence="6" key="1">
    <citation type="submission" date="2025-08" db="UniProtKB">
        <authorList>
            <consortium name="Ensembl"/>
        </authorList>
    </citation>
    <scope>IDENTIFICATION</scope>
</reference>
<keyword evidence="4" id="KW-0175">Coiled coil</keyword>
<dbReference type="GO" id="GO:0005525">
    <property type="term" value="F:GTP binding"/>
    <property type="evidence" value="ECO:0007669"/>
    <property type="project" value="UniProtKB-KW"/>
</dbReference>
<evidence type="ECO:0000256" key="4">
    <source>
        <dbReference type="SAM" id="Coils"/>
    </source>
</evidence>
<evidence type="ECO:0000256" key="3">
    <source>
        <dbReference type="ARBA" id="ARBA00023134"/>
    </source>
</evidence>
<dbReference type="InterPro" id="IPR027417">
    <property type="entry name" value="P-loop_NTPase"/>
</dbReference>
<keyword evidence="3" id="KW-0342">GTP-binding</keyword>
<sequence length="218" mass="25685">REDLCGGVGQNPSCSVSKPGEKLQETFDLCKCKQRLLYQILTLIFSGEFISQCGNRYHVFDNRKKNDRTQVRELMKKIDNMMKENGGGCYTNDMLLQAEIDIKKDIKRIMEAGQDKIRRERDALERRSERDKKKIDKLTEKKRQLQKQQLEDELSTLKRSIKADIERISDLQQQLEKKREEIEKHQQEINKRQQEINKQINKIKESTQIGEDTTGVNK</sequence>
<evidence type="ECO:0000313" key="7">
    <source>
        <dbReference type="Proteomes" id="UP000261520"/>
    </source>
</evidence>
<evidence type="ECO:0000256" key="1">
    <source>
        <dbReference type="ARBA" id="ARBA00008535"/>
    </source>
</evidence>
<reference evidence="6" key="2">
    <citation type="submission" date="2025-09" db="UniProtKB">
        <authorList>
            <consortium name="Ensembl"/>
        </authorList>
    </citation>
    <scope>IDENTIFICATION</scope>
</reference>
<dbReference type="PANTHER" id="PTHR10903">
    <property type="entry name" value="GTPASE, IMAP FAMILY MEMBER-RELATED"/>
    <property type="match status" value="1"/>
</dbReference>
<dbReference type="PANTHER" id="PTHR10903:SF186">
    <property type="entry name" value="GTPASE IMAP FAMILY MEMBER 4-LIKE-RELATED"/>
    <property type="match status" value="1"/>
</dbReference>
<evidence type="ECO:0000259" key="5">
    <source>
        <dbReference type="Pfam" id="PF04548"/>
    </source>
</evidence>
<name>A0A3B3ZXY1_9GOBI</name>
<dbReference type="STRING" id="409849.ENSPMGP00000009151"/>
<comment type="similarity">
    <text evidence="1">Belongs to the TRAFAC class TrmE-Era-EngA-EngB-Septin-like GTPase superfamily. AIG1/Toc34/Toc159-like paraseptin GTPase family. IAN subfamily.</text>
</comment>
<dbReference type="Pfam" id="PF04548">
    <property type="entry name" value="AIG1"/>
    <property type="match status" value="1"/>
</dbReference>
<dbReference type="Gene3D" id="3.40.50.300">
    <property type="entry name" value="P-loop containing nucleotide triphosphate hydrolases"/>
    <property type="match status" value="1"/>
</dbReference>
<feature type="coiled-coil region" evidence="4">
    <location>
        <begin position="114"/>
        <end position="206"/>
    </location>
</feature>
<proteinExistence type="inferred from homology"/>
<keyword evidence="7" id="KW-1185">Reference proteome</keyword>
<dbReference type="Ensembl" id="ENSPMGT00000009748.1">
    <property type="protein sequence ID" value="ENSPMGP00000009151.1"/>
    <property type="gene ID" value="ENSPMGG00000007573.1"/>
</dbReference>
<dbReference type="InterPro" id="IPR045058">
    <property type="entry name" value="GIMA/IAN/Toc"/>
</dbReference>
<accession>A0A3B3ZXY1</accession>
<dbReference type="InterPro" id="IPR006703">
    <property type="entry name" value="G_AIG1"/>
</dbReference>
<feature type="domain" description="AIG1-type G" evidence="5">
    <location>
        <begin position="49"/>
        <end position="99"/>
    </location>
</feature>
<dbReference type="AlphaFoldDB" id="A0A3B3ZXY1"/>
<dbReference type="Proteomes" id="UP000261520">
    <property type="component" value="Unplaced"/>
</dbReference>